<protein>
    <submittedName>
        <fullName evidence="2">Uncharacterized protein</fullName>
    </submittedName>
</protein>
<feature type="signal peptide" evidence="1">
    <location>
        <begin position="1"/>
        <end position="23"/>
    </location>
</feature>
<proteinExistence type="predicted"/>
<reference evidence="2 3" key="1">
    <citation type="journal article" date="2015" name="Stand. Genomic Sci.">
        <title>Genomic Encyclopedia of Bacterial and Archaeal Type Strains, Phase III: the genomes of soil and plant-associated and newly described type strains.</title>
        <authorList>
            <person name="Whitman W.B."/>
            <person name="Woyke T."/>
            <person name="Klenk H.P."/>
            <person name="Zhou Y."/>
            <person name="Lilburn T.G."/>
            <person name="Beck B.J."/>
            <person name="De Vos P."/>
            <person name="Vandamme P."/>
            <person name="Eisen J.A."/>
            <person name="Garrity G."/>
            <person name="Hugenholtz P."/>
            <person name="Kyrpides N.C."/>
        </authorList>
    </citation>
    <scope>NUCLEOTIDE SEQUENCE [LARGE SCALE GENOMIC DNA]</scope>
    <source>
        <strain evidence="2 3">CGMCC 1.6844</strain>
    </source>
</reference>
<dbReference type="RefSeq" id="WP_133610110.1">
    <property type="nucleotide sequence ID" value="NZ_SNZC01000004.1"/>
</dbReference>
<name>A0A562KG98_9FLAO</name>
<comment type="caution">
    <text evidence="2">The sequence shown here is derived from an EMBL/GenBank/DDBJ whole genome shotgun (WGS) entry which is preliminary data.</text>
</comment>
<dbReference type="OrthoDB" id="1465106at2"/>
<evidence type="ECO:0000313" key="3">
    <source>
        <dbReference type="Proteomes" id="UP000315312"/>
    </source>
</evidence>
<keyword evidence="3" id="KW-1185">Reference proteome</keyword>
<organism evidence="2 3">
    <name type="scientific">Flavobacterium cheniae</name>
    <dbReference type="NCBI Taxonomy" id="295428"/>
    <lineage>
        <taxon>Bacteria</taxon>
        <taxon>Pseudomonadati</taxon>
        <taxon>Bacteroidota</taxon>
        <taxon>Flavobacteriia</taxon>
        <taxon>Flavobacteriales</taxon>
        <taxon>Flavobacteriaceae</taxon>
        <taxon>Flavobacterium</taxon>
    </lineage>
</organism>
<accession>A0A562KG98</accession>
<gene>
    <name evidence="2" type="ORF">IP97_01811</name>
</gene>
<sequence length="220" mass="25080">MKNFKILILLNLFIFLTSCSSDSDNNFENKQNETISSSNNNTFSRTESNDITQLGNDEQFQLFINNEYDLIKNINDKEALNLIYSDNNLTEDELNTFYSITGFDSESSFINYYNSQLELLRNLDNKYNFNKYSQEELKLILINALEQFYNNSLVSRAGPCERKLRNEMVIIAAEAYAAHLACGLADLSVIGGVICHSAVVVWHAASNDNAILDYENCIKK</sequence>
<feature type="chain" id="PRO_5022671834" evidence="1">
    <location>
        <begin position="24"/>
        <end position="220"/>
    </location>
</feature>
<dbReference type="PROSITE" id="PS51257">
    <property type="entry name" value="PROKAR_LIPOPROTEIN"/>
    <property type="match status" value="1"/>
</dbReference>
<dbReference type="EMBL" id="VLKM01000006">
    <property type="protein sequence ID" value="TWH94253.1"/>
    <property type="molecule type" value="Genomic_DNA"/>
</dbReference>
<evidence type="ECO:0000256" key="1">
    <source>
        <dbReference type="SAM" id="SignalP"/>
    </source>
</evidence>
<dbReference type="AlphaFoldDB" id="A0A562KG98"/>
<evidence type="ECO:0000313" key="2">
    <source>
        <dbReference type="EMBL" id="TWH94253.1"/>
    </source>
</evidence>
<keyword evidence="1" id="KW-0732">Signal</keyword>
<dbReference type="Proteomes" id="UP000315312">
    <property type="component" value="Unassembled WGS sequence"/>
</dbReference>